<dbReference type="OrthoDB" id="9759894at2"/>
<dbReference type="RefSeq" id="WP_138150895.1">
    <property type="nucleotide sequence ID" value="NZ_VANU01000001.1"/>
</dbReference>
<feature type="transmembrane region" description="Helical" evidence="1">
    <location>
        <begin position="288"/>
        <end position="312"/>
    </location>
</feature>
<dbReference type="PANTHER" id="PTHR43849:SF2">
    <property type="entry name" value="BLL3936 PROTEIN"/>
    <property type="match status" value="1"/>
</dbReference>
<dbReference type="Pfam" id="PF06808">
    <property type="entry name" value="DctM"/>
    <property type="match status" value="1"/>
</dbReference>
<evidence type="ECO:0000313" key="4">
    <source>
        <dbReference type="Proteomes" id="UP000308901"/>
    </source>
</evidence>
<organism evidence="3 4">
    <name type="scientific">Arcobacter arenosus</name>
    <dbReference type="NCBI Taxonomy" id="2576037"/>
    <lineage>
        <taxon>Bacteria</taxon>
        <taxon>Pseudomonadati</taxon>
        <taxon>Campylobacterota</taxon>
        <taxon>Epsilonproteobacteria</taxon>
        <taxon>Campylobacterales</taxon>
        <taxon>Arcobacteraceae</taxon>
        <taxon>Arcobacter</taxon>
    </lineage>
</organism>
<keyword evidence="1" id="KW-0812">Transmembrane</keyword>
<keyword evidence="1" id="KW-0472">Membrane</keyword>
<evidence type="ECO:0000259" key="2">
    <source>
        <dbReference type="Pfam" id="PF06808"/>
    </source>
</evidence>
<dbReference type="AlphaFoldDB" id="A0A5R8Y3E7"/>
<accession>A0A5R8Y3E7</accession>
<dbReference type="NCBIfam" id="TIGR02123">
    <property type="entry name" value="TRAP_fused"/>
    <property type="match status" value="1"/>
</dbReference>
<dbReference type="InterPro" id="IPR010656">
    <property type="entry name" value="DctM"/>
</dbReference>
<feature type="transmembrane region" description="Helical" evidence="1">
    <location>
        <begin position="597"/>
        <end position="614"/>
    </location>
</feature>
<evidence type="ECO:0000313" key="3">
    <source>
        <dbReference type="EMBL" id="TLP40605.1"/>
    </source>
</evidence>
<reference evidence="3 4" key="1">
    <citation type="submission" date="2019-05" db="EMBL/GenBank/DDBJ databases">
        <title>Arcobacter sp. nov., isolated from sea sediment.</title>
        <authorList>
            <person name="Kim W."/>
        </authorList>
    </citation>
    <scope>NUCLEOTIDE SEQUENCE [LARGE SCALE GENOMIC DNA]</scope>
    <source>
        <strain evidence="3 4">CAU 1517</strain>
    </source>
</reference>
<protein>
    <submittedName>
        <fullName evidence="3">TRAP transporter fused permease subunit</fullName>
    </submittedName>
</protein>
<feature type="transmembrane region" description="Helical" evidence="1">
    <location>
        <begin position="511"/>
        <end position="531"/>
    </location>
</feature>
<feature type="transmembrane region" description="Helical" evidence="1">
    <location>
        <begin position="620"/>
        <end position="638"/>
    </location>
</feature>
<evidence type="ECO:0000256" key="1">
    <source>
        <dbReference type="SAM" id="Phobius"/>
    </source>
</evidence>
<name>A0A5R8Y3E7_9BACT</name>
<gene>
    <name evidence="3" type="ORF">FDK22_00920</name>
</gene>
<comment type="caution">
    <text evidence="3">The sequence shown here is derived from an EMBL/GenBank/DDBJ whole genome shotgun (WGS) entry which is preliminary data.</text>
</comment>
<feature type="transmembrane region" description="Helical" evidence="1">
    <location>
        <begin position="333"/>
        <end position="353"/>
    </location>
</feature>
<feature type="domain" description="TRAP C4-dicarboxylate transport system permease DctM subunit" evidence="2">
    <location>
        <begin position="130"/>
        <end position="554"/>
    </location>
</feature>
<dbReference type="PANTHER" id="PTHR43849">
    <property type="entry name" value="BLL3936 PROTEIN"/>
    <property type="match status" value="1"/>
</dbReference>
<feature type="transmembrane region" description="Helical" evidence="1">
    <location>
        <begin position="434"/>
        <end position="466"/>
    </location>
</feature>
<feature type="transmembrane region" description="Helical" evidence="1">
    <location>
        <begin position="67"/>
        <end position="86"/>
    </location>
</feature>
<keyword evidence="1" id="KW-1133">Transmembrane helix</keyword>
<feature type="transmembrane region" description="Helical" evidence="1">
    <location>
        <begin position="12"/>
        <end position="32"/>
    </location>
</feature>
<dbReference type="Proteomes" id="UP000308901">
    <property type="component" value="Unassembled WGS sequence"/>
</dbReference>
<feature type="transmembrane region" description="Helical" evidence="1">
    <location>
        <begin position="98"/>
        <end position="117"/>
    </location>
</feature>
<feature type="transmembrane region" description="Helical" evidence="1">
    <location>
        <begin position="359"/>
        <end position="375"/>
    </location>
</feature>
<feature type="transmembrane region" description="Helical" evidence="1">
    <location>
        <begin position="568"/>
        <end position="585"/>
    </location>
</feature>
<feature type="transmembrane region" description="Helical" evidence="1">
    <location>
        <begin position="543"/>
        <end position="562"/>
    </location>
</feature>
<feature type="transmembrane region" description="Helical" evidence="1">
    <location>
        <begin position="396"/>
        <end position="422"/>
    </location>
</feature>
<feature type="transmembrane region" description="Helical" evidence="1">
    <location>
        <begin position="169"/>
        <end position="191"/>
    </location>
</feature>
<dbReference type="EMBL" id="VANU01000001">
    <property type="protein sequence ID" value="TLP40605.1"/>
    <property type="molecule type" value="Genomic_DNA"/>
</dbReference>
<sequence>MIKIKYFKEITFVYAIFISLFHFYINVFGGISDLWFNSAHFALLASLGFLTYEAIRNDNEHKEEVSLANIIFAVLSLVTFFYMAFFEESLYAEANGEMRVSDIIVASMTIGLAIEMVRKSTGYIIPAIITFCIAYLLFLGQYFEGVFAFGGMTPERFLYRMFYTSEGMFGSIATISSTYVFMFILFAAFLLKSGAGDFIVDLAKGVTSKYTGGTGHVAVFSSALMGTISGSAVANTVSTGSITIPMMKKSGFKPTFAAAVETAASTGGQIMPPIMGAGAFIMAQMTHIPFVTIISVSVLPAILYFASISFYIHIHAKEHNIKGEAENVDIKAILREGAHFLIPLVTLVGLLIYGFSPTYSAGISIVAIIVASYLTKTKRMGLKQILEALALGAQNMVVTGVLLVAVGIIVGVINITGVGITFSQLIIEWSNNSLLVALILVALASLILGMGLPVTASYVVLSVLCAPALVGLMLSPEMAALVNAGIEMPEVAMYLLAAHLIIFWLSQDSNLTPPVCLAAFAAAAIAKTPPMKTGFMSWKVGKGMYIVPLLFAFTPLVTGTLFEKLEVFVFGLFGILAFAIAMEGFWDKKTNIVERVIFAFASLMLLSPDTMIGYETVFEIVQNNHIIGIILFILAMLYHKITYKVQKKELHATAT</sequence>
<feature type="transmembrane region" description="Helical" evidence="1">
    <location>
        <begin position="38"/>
        <end position="55"/>
    </location>
</feature>
<feature type="transmembrane region" description="Helical" evidence="1">
    <location>
        <begin position="124"/>
        <end position="149"/>
    </location>
</feature>
<dbReference type="InterPro" id="IPR011853">
    <property type="entry name" value="TRAP_DctM-Dct_fused"/>
</dbReference>
<keyword evidence="4" id="KW-1185">Reference proteome</keyword>
<proteinExistence type="predicted"/>